<keyword evidence="3" id="KW-1185">Reference proteome</keyword>
<keyword evidence="1" id="KW-1133">Transmembrane helix</keyword>
<feature type="transmembrane region" description="Helical" evidence="1">
    <location>
        <begin position="40"/>
        <end position="62"/>
    </location>
</feature>
<dbReference type="Pfam" id="PF15159">
    <property type="entry name" value="PIG-Y"/>
    <property type="match status" value="1"/>
</dbReference>
<dbReference type="InterPro" id="IPR029164">
    <property type="entry name" value="PIG-Y"/>
</dbReference>
<evidence type="ECO:0000256" key="1">
    <source>
        <dbReference type="SAM" id="Phobius"/>
    </source>
</evidence>
<evidence type="ECO:0000313" key="3">
    <source>
        <dbReference type="Proteomes" id="UP001168821"/>
    </source>
</evidence>
<accession>A0AA38HXW8</accession>
<dbReference type="AlphaFoldDB" id="A0AA38HXW8"/>
<name>A0AA38HXW8_9CUCU</name>
<reference evidence="2" key="1">
    <citation type="journal article" date="2023" name="G3 (Bethesda)">
        <title>Whole genome assemblies of Zophobas morio and Tenebrio molitor.</title>
        <authorList>
            <person name="Kaur S."/>
            <person name="Stinson S.A."/>
            <person name="diCenzo G.C."/>
        </authorList>
    </citation>
    <scope>NUCLEOTIDE SEQUENCE</scope>
    <source>
        <strain evidence="2">QUZm001</strain>
    </source>
</reference>
<dbReference type="EMBL" id="JALNTZ010000007">
    <property type="protein sequence ID" value="KAJ3645558.1"/>
    <property type="molecule type" value="Genomic_DNA"/>
</dbReference>
<keyword evidence="1" id="KW-0472">Membrane</keyword>
<dbReference type="Proteomes" id="UP001168821">
    <property type="component" value="Unassembled WGS sequence"/>
</dbReference>
<proteinExistence type="predicted"/>
<keyword evidence="1" id="KW-0812">Transmembrane</keyword>
<comment type="caution">
    <text evidence="2">The sequence shown here is derived from an EMBL/GenBank/DDBJ whole genome shotgun (WGS) entry which is preliminary data.</text>
</comment>
<evidence type="ECO:0000313" key="2">
    <source>
        <dbReference type="EMBL" id="KAJ3645558.1"/>
    </source>
</evidence>
<gene>
    <name evidence="2" type="ORF">Zmor_023203</name>
</gene>
<protein>
    <submittedName>
        <fullName evidence="2">Uncharacterized protein</fullName>
    </submittedName>
</protein>
<organism evidence="2 3">
    <name type="scientific">Zophobas morio</name>
    <dbReference type="NCBI Taxonomy" id="2755281"/>
    <lineage>
        <taxon>Eukaryota</taxon>
        <taxon>Metazoa</taxon>
        <taxon>Ecdysozoa</taxon>
        <taxon>Arthropoda</taxon>
        <taxon>Hexapoda</taxon>
        <taxon>Insecta</taxon>
        <taxon>Pterygota</taxon>
        <taxon>Neoptera</taxon>
        <taxon>Endopterygota</taxon>
        <taxon>Coleoptera</taxon>
        <taxon>Polyphaga</taxon>
        <taxon>Cucujiformia</taxon>
        <taxon>Tenebrionidae</taxon>
        <taxon>Zophobas</taxon>
    </lineage>
</organism>
<sequence>MTPWRNICPNKQNRQYIEKIRARCGLLIGNKYFMEISDSIYYSLLALVVLPVYLFFNLWSWLGWELYKNN</sequence>